<dbReference type="PIRSF" id="PIRSF000390">
    <property type="entry name" value="PLP_StrS"/>
    <property type="match status" value="1"/>
</dbReference>
<dbReference type="EMBL" id="JAGQHS010000013">
    <property type="protein sequence ID" value="MCA9754970.1"/>
    <property type="molecule type" value="Genomic_DNA"/>
</dbReference>
<evidence type="ECO:0000256" key="1">
    <source>
        <dbReference type="ARBA" id="ARBA00001933"/>
    </source>
</evidence>
<accession>A0A956SC36</accession>
<evidence type="ECO:0000313" key="11">
    <source>
        <dbReference type="Proteomes" id="UP000739538"/>
    </source>
</evidence>
<dbReference type="GO" id="GO:0000271">
    <property type="term" value="P:polysaccharide biosynthetic process"/>
    <property type="evidence" value="ECO:0007669"/>
    <property type="project" value="TreeGrafter"/>
</dbReference>
<dbReference type="InterPro" id="IPR015422">
    <property type="entry name" value="PyrdxlP-dep_Trfase_small"/>
</dbReference>
<evidence type="ECO:0000256" key="4">
    <source>
        <dbReference type="ARBA" id="ARBA00022898"/>
    </source>
</evidence>
<reference evidence="10" key="1">
    <citation type="submission" date="2020-04" db="EMBL/GenBank/DDBJ databases">
        <authorList>
            <person name="Zhang T."/>
        </authorList>
    </citation>
    <scope>NUCLEOTIDE SEQUENCE</scope>
    <source>
        <strain evidence="10">HKST-UBA02</strain>
    </source>
</reference>
<dbReference type="FunFam" id="3.40.640.10:FF:000090">
    <property type="entry name" value="Pyridoxal phosphate-dependent aminotransferase"/>
    <property type="match status" value="1"/>
</dbReference>
<feature type="active site" description="Proton acceptor" evidence="6">
    <location>
        <position position="210"/>
    </location>
</feature>
<evidence type="ECO:0000256" key="5">
    <source>
        <dbReference type="ARBA" id="ARBA00037999"/>
    </source>
</evidence>
<evidence type="ECO:0000256" key="2">
    <source>
        <dbReference type="ARBA" id="ARBA00022576"/>
    </source>
</evidence>
<dbReference type="Gene3D" id="3.40.640.10">
    <property type="entry name" value="Type I PLP-dependent aspartate aminotransferase-like (Major domain)"/>
    <property type="match status" value="1"/>
</dbReference>
<feature type="modified residue" description="N6-(pyridoxal phosphate)lysine" evidence="7">
    <location>
        <position position="210"/>
    </location>
</feature>
<keyword evidence="2 10" id="KW-0032">Aminotransferase</keyword>
<dbReference type="InterPro" id="IPR015424">
    <property type="entry name" value="PyrdxlP-dep_Trfase"/>
</dbReference>
<comment type="similarity">
    <text evidence="5 8">Belongs to the DegT/DnrJ/EryC1 family.</text>
</comment>
<keyword evidence="4 7" id="KW-0663">Pyridoxal phosphate</keyword>
<keyword evidence="3" id="KW-0808">Transferase</keyword>
<evidence type="ECO:0000256" key="6">
    <source>
        <dbReference type="PIRSR" id="PIRSR000390-1"/>
    </source>
</evidence>
<dbReference type="InterPro" id="IPR000653">
    <property type="entry name" value="DegT/StrS_aminotransferase"/>
</dbReference>
<dbReference type="GO" id="GO:0030170">
    <property type="term" value="F:pyridoxal phosphate binding"/>
    <property type="evidence" value="ECO:0007669"/>
    <property type="project" value="TreeGrafter"/>
</dbReference>
<dbReference type="PANTHER" id="PTHR30244">
    <property type="entry name" value="TRANSAMINASE"/>
    <property type="match status" value="1"/>
</dbReference>
<comment type="cofactor">
    <cofactor evidence="1">
        <name>pyridoxal 5'-phosphate</name>
        <dbReference type="ChEBI" id="CHEBI:597326"/>
    </cofactor>
</comment>
<evidence type="ECO:0000256" key="3">
    <source>
        <dbReference type="ARBA" id="ARBA00022679"/>
    </source>
</evidence>
<dbReference type="SUPFAM" id="SSF53383">
    <property type="entry name" value="PLP-dependent transferases"/>
    <property type="match status" value="1"/>
</dbReference>
<reference evidence="10" key="2">
    <citation type="journal article" date="2021" name="Microbiome">
        <title>Successional dynamics and alternative stable states in a saline activated sludge microbial community over 9 years.</title>
        <authorList>
            <person name="Wang Y."/>
            <person name="Ye J."/>
            <person name="Ju F."/>
            <person name="Liu L."/>
            <person name="Boyd J.A."/>
            <person name="Deng Y."/>
            <person name="Parks D.H."/>
            <person name="Jiang X."/>
            <person name="Yin X."/>
            <person name="Woodcroft B.J."/>
            <person name="Tyson G.W."/>
            <person name="Hugenholtz P."/>
            <person name="Polz M.F."/>
            <person name="Zhang T."/>
        </authorList>
    </citation>
    <scope>NUCLEOTIDE SEQUENCE</scope>
    <source>
        <strain evidence="10">HKST-UBA02</strain>
    </source>
</reference>
<comment type="caution">
    <text evidence="10">The sequence shown here is derived from an EMBL/GenBank/DDBJ whole genome shotgun (WGS) entry which is preliminary data.</text>
</comment>
<dbReference type="Gene3D" id="3.90.1150.10">
    <property type="entry name" value="Aspartate Aminotransferase, domain 1"/>
    <property type="match status" value="1"/>
</dbReference>
<protein>
    <submittedName>
        <fullName evidence="10">Aminotransferase class I/II-fold pyridoxal phosphate-dependent enzyme</fullName>
    </submittedName>
</protein>
<gene>
    <name evidence="10" type="ORF">KDA27_04140</name>
</gene>
<dbReference type="CDD" id="cd00616">
    <property type="entry name" value="AHBA_syn"/>
    <property type="match status" value="1"/>
</dbReference>
<dbReference type="Proteomes" id="UP000739538">
    <property type="component" value="Unassembled WGS sequence"/>
</dbReference>
<dbReference type="InterPro" id="IPR015421">
    <property type="entry name" value="PyrdxlP-dep_Trfase_major"/>
</dbReference>
<sequence>MSERIYLSPPHMSGLERKYVDEAFDTNWVAPLGPNVDGFEREFAARVGSPHAAALSSGTAALHLALILSDVGPGDEVIVSSLTFVASVNPITYVGAKPILVDSEERSWNLDPERIEEAIRDRMTKTGRLPKAVLAVHLYGQSADLDAIHAVCQRHGVTLVEDAAEALGTTYWGKDGGGGSSSADRAGSGGSVKSPGTIGRVGVFSFNGNKIITTSGGGMLVSSDEALIQHARKLATQARDPAPHYEHTEVGYNYRMSNILAGVGRGQLAVLDERVAARRENFAYYQEALGSLPGLTFQPDAGWGLHTRWLTCVLVDPTKFGATREQIRVRLEEHNIESRPLWKPMHLQPLFADAPMYGGAVADRLFELGLCLPSGSSLAAEDRERIAGLIREMARPA</sequence>
<dbReference type="PANTHER" id="PTHR30244:SF34">
    <property type="entry name" value="DTDP-4-AMINO-4,6-DIDEOXYGALACTOSE TRANSAMINASE"/>
    <property type="match status" value="1"/>
</dbReference>
<evidence type="ECO:0000256" key="8">
    <source>
        <dbReference type="RuleBase" id="RU004508"/>
    </source>
</evidence>
<dbReference type="AlphaFoldDB" id="A0A956SC36"/>
<evidence type="ECO:0000256" key="9">
    <source>
        <dbReference type="SAM" id="MobiDB-lite"/>
    </source>
</evidence>
<proteinExistence type="inferred from homology"/>
<dbReference type="Pfam" id="PF01041">
    <property type="entry name" value="DegT_DnrJ_EryC1"/>
    <property type="match status" value="1"/>
</dbReference>
<dbReference type="GO" id="GO:0008483">
    <property type="term" value="F:transaminase activity"/>
    <property type="evidence" value="ECO:0007669"/>
    <property type="project" value="UniProtKB-KW"/>
</dbReference>
<feature type="region of interest" description="Disordered" evidence="9">
    <location>
        <begin position="174"/>
        <end position="193"/>
    </location>
</feature>
<evidence type="ECO:0000256" key="7">
    <source>
        <dbReference type="PIRSR" id="PIRSR000390-2"/>
    </source>
</evidence>
<organism evidence="10 11">
    <name type="scientific">Eiseniibacteriota bacterium</name>
    <dbReference type="NCBI Taxonomy" id="2212470"/>
    <lineage>
        <taxon>Bacteria</taxon>
        <taxon>Candidatus Eiseniibacteriota</taxon>
    </lineage>
</organism>
<name>A0A956SC36_UNCEI</name>
<evidence type="ECO:0000313" key="10">
    <source>
        <dbReference type="EMBL" id="MCA9754970.1"/>
    </source>
</evidence>